<evidence type="ECO:0000313" key="1">
    <source>
        <dbReference type="EMBL" id="VAW84730.1"/>
    </source>
</evidence>
<protein>
    <submittedName>
        <fullName evidence="1">Uncharacterized protein</fullName>
    </submittedName>
</protein>
<gene>
    <name evidence="1" type="ORF">MNBD_GAMMA16-2012</name>
</gene>
<accession>A0A3B0Z6X6</accession>
<sequence length="61" mass="7186">MFYLTKNHFTERAVSKKQHKVNVYFGGLSEHSHRSKGLGIPLWGESYFVLFQRGIKVRVFE</sequence>
<dbReference type="AlphaFoldDB" id="A0A3B0Z6X6"/>
<organism evidence="1">
    <name type="scientific">hydrothermal vent metagenome</name>
    <dbReference type="NCBI Taxonomy" id="652676"/>
    <lineage>
        <taxon>unclassified sequences</taxon>
        <taxon>metagenomes</taxon>
        <taxon>ecological metagenomes</taxon>
    </lineage>
</organism>
<proteinExistence type="predicted"/>
<dbReference type="EMBL" id="UOFO01000051">
    <property type="protein sequence ID" value="VAW84730.1"/>
    <property type="molecule type" value="Genomic_DNA"/>
</dbReference>
<reference evidence="1" key="1">
    <citation type="submission" date="2018-06" db="EMBL/GenBank/DDBJ databases">
        <authorList>
            <person name="Zhirakovskaya E."/>
        </authorList>
    </citation>
    <scope>NUCLEOTIDE SEQUENCE</scope>
</reference>
<name>A0A3B0Z6X6_9ZZZZ</name>